<keyword evidence="4" id="KW-0614">Plasmid</keyword>
<dbReference type="Proteomes" id="UP000234752">
    <property type="component" value="Plasmid unnamed1"/>
</dbReference>
<dbReference type="OrthoDB" id="9807558at2"/>
<dbReference type="InterPro" id="IPR050707">
    <property type="entry name" value="HTH_MetabolicPath_Reg"/>
</dbReference>
<dbReference type="SMART" id="SM00346">
    <property type="entry name" value="HTH_ICLR"/>
    <property type="match status" value="1"/>
</dbReference>
<dbReference type="PANTHER" id="PTHR30136:SF34">
    <property type="entry name" value="TRANSCRIPTIONAL REGULATOR"/>
    <property type="match status" value="1"/>
</dbReference>
<dbReference type="InterPro" id="IPR014757">
    <property type="entry name" value="Tscrpt_reg_IclR_C"/>
</dbReference>
<dbReference type="AlphaFoldDB" id="A0A2K9NJ62"/>
<dbReference type="InterPro" id="IPR005471">
    <property type="entry name" value="Tscrpt_reg_IclR_N"/>
</dbReference>
<dbReference type="EMBL" id="CP025613">
    <property type="protein sequence ID" value="AUN33137.1"/>
    <property type="molecule type" value="Genomic_DNA"/>
</dbReference>
<name>A0A2K9NJ62_9PROT</name>
<dbReference type="PROSITE" id="PS51077">
    <property type="entry name" value="HTH_ICLR"/>
    <property type="match status" value="1"/>
</dbReference>
<evidence type="ECO:0000256" key="3">
    <source>
        <dbReference type="ARBA" id="ARBA00023163"/>
    </source>
</evidence>
<dbReference type="Pfam" id="PF09339">
    <property type="entry name" value="HTH_IclR"/>
    <property type="match status" value="1"/>
</dbReference>
<organism evidence="4 5">
    <name type="scientific">Niveispirillum cyanobacteriorum</name>
    <dbReference type="NCBI Taxonomy" id="1612173"/>
    <lineage>
        <taxon>Bacteria</taxon>
        <taxon>Pseudomonadati</taxon>
        <taxon>Pseudomonadota</taxon>
        <taxon>Alphaproteobacteria</taxon>
        <taxon>Rhodospirillales</taxon>
        <taxon>Azospirillaceae</taxon>
        <taxon>Niveispirillum</taxon>
    </lineage>
</organism>
<dbReference type="Gene3D" id="1.10.10.10">
    <property type="entry name" value="Winged helix-like DNA-binding domain superfamily/Winged helix DNA-binding domain"/>
    <property type="match status" value="1"/>
</dbReference>
<keyword evidence="5" id="KW-1185">Reference proteome</keyword>
<sequence>MARRQAGATPGNTPEELQETYEDDPNFVVSLARGLNVLLAFAGSRKHLSISDISRITGLSRGSVARLVNTLEKLGYVRSEGRSFQLLPKTLALGQAYLSSNSLATMAQETLDRIGNQVNESCSIAVLDEGYVTFVARSASRRMVSASLSVGSRIPAYCTSLGRCILAHLPADELERHLAGADLVAHTSRTVTDRAALDDVLEQVRTTGYSISDSEFEEGLTSIAVPIFGPGNKVEAALGVAAIRYPHEALVGTILPVLRGTARDLGAFLRF</sequence>
<evidence type="ECO:0000256" key="1">
    <source>
        <dbReference type="ARBA" id="ARBA00023015"/>
    </source>
</evidence>
<evidence type="ECO:0000313" key="4">
    <source>
        <dbReference type="EMBL" id="AUN33137.1"/>
    </source>
</evidence>
<dbReference type="PANTHER" id="PTHR30136">
    <property type="entry name" value="HELIX-TURN-HELIX TRANSCRIPTIONAL REGULATOR, ICLR FAMILY"/>
    <property type="match status" value="1"/>
</dbReference>
<dbReference type="PROSITE" id="PS51078">
    <property type="entry name" value="ICLR_ED"/>
    <property type="match status" value="1"/>
</dbReference>
<dbReference type="RefSeq" id="WP_102114657.1">
    <property type="nucleotide sequence ID" value="NZ_BMGN01000001.1"/>
</dbReference>
<evidence type="ECO:0000313" key="5">
    <source>
        <dbReference type="Proteomes" id="UP000234752"/>
    </source>
</evidence>
<accession>A0A2K9NJ62</accession>
<keyword evidence="3" id="KW-0804">Transcription</keyword>
<reference evidence="4 5" key="1">
    <citation type="submission" date="2017-12" db="EMBL/GenBank/DDBJ databases">
        <title>Genomes of bacteria within cyanobacterial aggregates.</title>
        <authorList>
            <person name="Cai H."/>
        </authorList>
    </citation>
    <scope>NUCLEOTIDE SEQUENCE [LARGE SCALE GENOMIC DNA]</scope>
    <source>
        <strain evidence="4 5">TH16</strain>
        <plasmid evidence="4 5">unnamed1</plasmid>
    </source>
</reference>
<protein>
    <submittedName>
        <fullName evidence="4">IclR family transcriptional regulator</fullName>
    </submittedName>
</protein>
<dbReference type="InterPro" id="IPR036388">
    <property type="entry name" value="WH-like_DNA-bd_sf"/>
</dbReference>
<keyword evidence="1" id="KW-0805">Transcription regulation</keyword>
<dbReference type="InterPro" id="IPR029016">
    <property type="entry name" value="GAF-like_dom_sf"/>
</dbReference>
<dbReference type="GO" id="GO:0003677">
    <property type="term" value="F:DNA binding"/>
    <property type="evidence" value="ECO:0007669"/>
    <property type="project" value="UniProtKB-KW"/>
</dbReference>
<dbReference type="SUPFAM" id="SSF46785">
    <property type="entry name" value="Winged helix' DNA-binding domain"/>
    <property type="match status" value="1"/>
</dbReference>
<evidence type="ECO:0000256" key="2">
    <source>
        <dbReference type="ARBA" id="ARBA00023125"/>
    </source>
</evidence>
<geneLocation type="plasmid" evidence="4 5">
    <name>unnamed1</name>
</geneLocation>
<dbReference type="InterPro" id="IPR036390">
    <property type="entry name" value="WH_DNA-bd_sf"/>
</dbReference>
<proteinExistence type="predicted"/>
<dbReference type="SUPFAM" id="SSF55781">
    <property type="entry name" value="GAF domain-like"/>
    <property type="match status" value="1"/>
</dbReference>
<keyword evidence="2" id="KW-0238">DNA-binding</keyword>
<dbReference type="Pfam" id="PF01614">
    <property type="entry name" value="IclR_C"/>
    <property type="match status" value="1"/>
</dbReference>
<dbReference type="GO" id="GO:0045892">
    <property type="term" value="P:negative regulation of DNA-templated transcription"/>
    <property type="evidence" value="ECO:0007669"/>
    <property type="project" value="TreeGrafter"/>
</dbReference>
<dbReference type="GO" id="GO:0003700">
    <property type="term" value="F:DNA-binding transcription factor activity"/>
    <property type="evidence" value="ECO:0007669"/>
    <property type="project" value="TreeGrafter"/>
</dbReference>
<dbReference type="Gene3D" id="3.30.450.40">
    <property type="match status" value="1"/>
</dbReference>
<dbReference type="KEGG" id="ncb:C0V82_22355"/>
<gene>
    <name evidence="4" type="ORF">C0V82_22355</name>
</gene>